<dbReference type="SUPFAM" id="SSF46934">
    <property type="entry name" value="UBA-like"/>
    <property type="match status" value="1"/>
</dbReference>
<evidence type="ECO:0000256" key="5">
    <source>
        <dbReference type="SAM" id="MobiDB-lite"/>
    </source>
</evidence>
<keyword evidence="4" id="KW-0520">NAD</keyword>
<dbReference type="Gene3D" id="3.90.228.10">
    <property type="match status" value="1"/>
</dbReference>
<feature type="compositionally biased region" description="Acidic residues" evidence="5">
    <location>
        <begin position="19"/>
        <end position="31"/>
    </location>
</feature>
<evidence type="ECO:0000256" key="1">
    <source>
        <dbReference type="ARBA" id="ARBA00022676"/>
    </source>
</evidence>
<dbReference type="Proteomes" id="UP001470230">
    <property type="component" value="Unassembled WGS sequence"/>
</dbReference>
<feature type="region of interest" description="Disordered" evidence="5">
    <location>
        <begin position="1"/>
        <end position="69"/>
    </location>
</feature>
<feature type="region of interest" description="Disordered" evidence="5">
    <location>
        <begin position="350"/>
        <end position="370"/>
    </location>
</feature>
<evidence type="ECO:0000256" key="4">
    <source>
        <dbReference type="ARBA" id="ARBA00023027"/>
    </source>
</evidence>
<evidence type="ECO:0000259" key="6">
    <source>
        <dbReference type="PROSITE" id="PS50030"/>
    </source>
</evidence>
<sequence>MSDNDNYNGPEDGGAGIENDYEGTENPEDQFDNCTFSFHTPGTETKSSYSYSSGPKKEEHITKNPDEIPRDSPLFSWLGQYMHGIEVNRNDNKFPVSLFIPRTVLPLSLQILYGFDVSSNALKITIDQGPEGEKAKYKIKAEQPVFGENFAGSNLVEKVINAFSNDNYKVKEYYRSAPFVLYNKKVQPNSANIQTMIERGYGELQSEKALSNCDNDVEKSIHLLRTGEYEFPKEDIKVSEVVKYEDNPLIYLILGIVDSILDLQDHCSICGDPIPRCIKPTSCEKLICYTQLASIGLGPSVIQEIRRDIKVADFLFTVFVSAIGSKFLIPAPPPLTTQLLNEKMSAQDEVHTTKKKKKKSMARDEFGQETEEELTYDPDYLMGVVKRIPSFEDMSKYANDEELRKSIGNEAFKLLSWVLFSNRTQLFWLPPPLELDVIKSADKNCIQFMSLMSSPEQESIFQQMKQKYGSIFFWHGSALDKWHSIIRNGLINTSRIKGMVLHAAAYGEGIYLASDSSTSKNFSRSNSNPWNKSSLTDNLSVIALCEVIKLPFGATHRIEVDVKNRNTGEMERKTLVGFLKSHGDGIFTLTIEEALIVRFLFVNFKGNLNVNNNPPTDLPTFGKFIDYRMKNNK</sequence>
<dbReference type="EMBL" id="JAPFFF010000003">
    <property type="protein sequence ID" value="KAK8895504.1"/>
    <property type="molecule type" value="Genomic_DNA"/>
</dbReference>
<protein>
    <submittedName>
        <fullName evidence="7">Poly [ADP-ribose] polymerase 6</fullName>
    </submittedName>
</protein>
<gene>
    <name evidence="7" type="ORF">M9Y10_023971</name>
</gene>
<evidence type="ECO:0000256" key="2">
    <source>
        <dbReference type="ARBA" id="ARBA00022679"/>
    </source>
</evidence>
<name>A0ABR2KWJ7_9EUKA</name>
<dbReference type="InterPro" id="IPR012317">
    <property type="entry name" value="Poly(ADP-ribose)pol_cat_dom"/>
</dbReference>
<keyword evidence="8" id="KW-1185">Reference proteome</keyword>
<reference evidence="7 8" key="1">
    <citation type="submission" date="2024-04" db="EMBL/GenBank/DDBJ databases">
        <title>Tritrichomonas musculus Genome.</title>
        <authorList>
            <person name="Alves-Ferreira E."/>
            <person name="Grigg M."/>
            <person name="Lorenzi H."/>
            <person name="Galac M."/>
        </authorList>
    </citation>
    <scope>NUCLEOTIDE SEQUENCE [LARGE SCALE GENOMIC DNA]</scope>
    <source>
        <strain evidence="7 8">EAF2021</strain>
    </source>
</reference>
<evidence type="ECO:0000313" key="8">
    <source>
        <dbReference type="Proteomes" id="UP001470230"/>
    </source>
</evidence>
<dbReference type="Pfam" id="PF00644">
    <property type="entry name" value="PARP"/>
    <property type="match status" value="1"/>
</dbReference>
<accession>A0ABR2KWJ7</accession>
<dbReference type="PROSITE" id="PS50030">
    <property type="entry name" value="UBA"/>
    <property type="match status" value="1"/>
</dbReference>
<feature type="compositionally biased region" description="Polar residues" evidence="5">
    <location>
        <begin position="32"/>
        <end position="46"/>
    </location>
</feature>
<dbReference type="InterPro" id="IPR051838">
    <property type="entry name" value="ARTD_PARP"/>
</dbReference>
<dbReference type="PANTHER" id="PTHR21328">
    <property type="entry name" value="POLY ADP-RIBOSE POLYMERASE FAMILY, MEMBER PARP"/>
    <property type="match status" value="1"/>
</dbReference>
<organism evidence="7 8">
    <name type="scientific">Tritrichomonas musculus</name>
    <dbReference type="NCBI Taxonomy" id="1915356"/>
    <lineage>
        <taxon>Eukaryota</taxon>
        <taxon>Metamonada</taxon>
        <taxon>Parabasalia</taxon>
        <taxon>Tritrichomonadida</taxon>
        <taxon>Tritrichomonadidae</taxon>
        <taxon>Tritrichomonas</taxon>
    </lineage>
</organism>
<feature type="compositionally biased region" description="Basic and acidic residues" evidence="5">
    <location>
        <begin position="55"/>
        <end position="69"/>
    </location>
</feature>
<evidence type="ECO:0000313" key="7">
    <source>
        <dbReference type="EMBL" id="KAK8895504.1"/>
    </source>
</evidence>
<dbReference type="InterPro" id="IPR015940">
    <property type="entry name" value="UBA"/>
</dbReference>
<evidence type="ECO:0000256" key="3">
    <source>
        <dbReference type="ARBA" id="ARBA00022695"/>
    </source>
</evidence>
<dbReference type="InterPro" id="IPR009060">
    <property type="entry name" value="UBA-like_sf"/>
</dbReference>
<dbReference type="SUPFAM" id="SSF56399">
    <property type="entry name" value="ADP-ribosylation"/>
    <property type="match status" value="1"/>
</dbReference>
<comment type="caution">
    <text evidence="7">The sequence shown here is derived from an EMBL/GenBank/DDBJ whole genome shotgun (WGS) entry which is preliminary data.</text>
</comment>
<feature type="domain" description="UBA" evidence="6">
    <location>
        <begin position="187"/>
        <end position="227"/>
    </location>
</feature>
<keyword evidence="3" id="KW-0548">Nucleotidyltransferase</keyword>
<keyword evidence="1" id="KW-0328">Glycosyltransferase</keyword>
<keyword evidence="2" id="KW-0808">Transferase</keyword>
<proteinExistence type="predicted"/>